<dbReference type="RefSeq" id="WP_062945250.1">
    <property type="nucleotide sequence ID" value="NZ_CP171844.1"/>
</dbReference>
<reference evidence="1" key="1">
    <citation type="submission" date="2016-03" db="EMBL/GenBank/DDBJ databases">
        <title>Microsymbionts genomes from the relict species Vavilovia formosa.</title>
        <authorList>
            <person name="Chirak E."/>
            <person name="Kimeklis A."/>
            <person name="Kopat V."/>
            <person name="Andronov E."/>
        </authorList>
    </citation>
    <scope>NUCLEOTIDE SEQUENCE [LARGE SCALE GENOMIC DNA]</scope>
    <source>
        <strain evidence="1">Vaf12</strain>
    </source>
</reference>
<comment type="caution">
    <text evidence="1">The sequence shown here is derived from an EMBL/GenBank/DDBJ whole genome shotgun (WGS) entry which is preliminary data.</text>
</comment>
<dbReference type="EMBL" id="LVYU01000156">
    <property type="protein sequence ID" value="KZA96489.1"/>
    <property type="molecule type" value="Genomic_DNA"/>
</dbReference>
<evidence type="ECO:0000313" key="1">
    <source>
        <dbReference type="EMBL" id="KZA96489.1"/>
    </source>
</evidence>
<organism evidence="1">
    <name type="scientific">Rhizobium leguminosarum</name>
    <dbReference type="NCBI Taxonomy" id="384"/>
    <lineage>
        <taxon>Bacteria</taxon>
        <taxon>Pseudomonadati</taxon>
        <taxon>Pseudomonadota</taxon>
        <taxon>Alphaproteobacteria</taxon>
        <taxon>Hyphomicrobiales</taxon>
        <taxon>Rhizobiaceae</taxon>
        <taxon>Rhizobium/Agrobacterium group</taxon>
        <taxon>Rhizobium</taxon>
    </lineage>
</organism>
<sequence>MTPEIESFLGALGSLDEQLAHSTFNYVSVVIGGRQYLLQGRLFFNGFPPTEQFISFNHGAVCVGQIPFKQIGSKTRELIAELLNGYLPIAGGLHFSIHHNEIDYQPQHPAGGTVNRISVLSILGAKRSELVTTEFLDWEVRGAERPYDTIQELLSENRLGFTGPNVSFEIILNHVAEIDHSSIVTGDKAKIGLIMPRDLPQDQASIGYRVFEKQLVVARSRIHSSDMTWTETEKHRVGFAEVPVPRAAIVHCVAIFQGVAQYSYYISDPENVPNDRRLSYESFDPGLSTLKEWLFRTTAKGSNARDIETAVSWLLWMLGFSPALFGLFPKTQEAADIIATTPRGHYAVIECTIGMLRTDNKLPTVVRRANELRERLRNGGSAHLNVLPIMVTSLPRESIAAELPQAERLGVAVVTRETLEEAIDKTLRPLHPDAIYEDAMRWVNEAAAKSDE</sequence>
<proteinExistence type="predicted"/>
<gene>
    <name evidence="1" type="ORF">A4A59_05180</name>
</gene>
<accession>A0A154I908</accession>
<dbReference type="AlphaFoldDB" id="A0A154I908"/>
<protein>
    <submittedName>
        <fullName evidence="1">Uncharacterized protein</fullName>
    </submittedName>
</protein>
<name>A0A154I908_RHILE</name>